<evidence type="ECO:0000313" key="2">
    <source>
        <dbReference type="Proteomes" id="UP000886501"/>
    </source>
</evidence>
<gene>
    <name evidence="1" type="ORF">BDM02DRAFT_3120599</name>
</gene>
<keyword evidence="2" id="KW-1185">Reference proteome</keyword>
<comment type="caution">
    <text evidence="1">The sequence shown here is derived from an EMBL/GenBank/DDBJ whole genome shotgun (WGS) entry which is preliminary data.</text>
</comment>
<organism evidence="1 2">
    <name type="scientific">Thelephora ganbajun</name>
    <name type="common">Ganba fungus</name>
    <dbReference type="NCBI Taxonomy" id="370292"/>
    <lineage>
        <taxon>Eukaryota</taxon>
        <taxon>Fungi</taxon>
        <taxon>Dikarya</taxon>
        <taxon>Basidiomycota</taxon>
        <taxon>Agaricomycotina</taxon>
        <taxon>Agaricomycetes</taxon>
        <taxon>Thelephorales</taxon>
        <taxon>Thelephoraceae</taxon>
        <taxon>Thelephora</taxon>
    </lineage>
</organism>
<protein>
    <submittedName>
        <fullName evidence="1">Uncharacterized protein</fullName>
    </submittedName>
</protein>
<reference evidence="1" key="1">
    <citation type="submission" date="2019-10" db="EMBL/GenBank/DDBJ databases">
        <authorList>
            <consortium name="DOE Joint Genome Institute"/>
            <person name="Kuo A."/>
            <person name="Miyauchi S."/>
            <person name="Kiss E."/>
            <person name="Drula E."/>
            <person name="Kohler A."/>
            <person name="Sanchez-Garcia M."/>
            <person name="Andreopoulos B."/>
            <person name="Barry K.W."/>
            <person name="Bonito G."/>
            <person name="Buee M."/>
            <person name="Carver A."/>
            <person name="Chen C."/>
            <person name="Cichocki N."/>
            <person name="Clum A."/>
            <person name="Culley D."/>
            <person name="Crous P.W."/>
            <person name="Fauchery L."/>
            <person name="Girlanda M."/>
            <person name="Hayes R."/>
            <person name="Keri Z."/>
            <person name="Labutti K."/>
            <person name="Lipzen A."/>
            <person name="Lombard V."/>
            <person name="Magnuson J."/>
            <person name="Maillard F."/>
            <person name="Morin E."/>
            <person name="Murat C."/>
            <person name="Nolan M."/>
            <person name="Ohm R."/>
            <person name="Pangilinan J."/>
            <person name="Pereira M."/>
            <person name="Perotto S."/>
            <person name="Peter M."/>
            <person name="Riley R."/>
            <person name="Sitrit Y."/>
            <person name="Stielow B."/>
            <person name="Szollosi G."/>
            <person name="Zifcakova L."/>
            <person name="Stursova M."/>
            <person name="Spatafora J.W."/>
            <person name="Tedersoo L."/>
            <person name="Vaario L.-M."/>
            <person name="Yamada A."/>
            <person name="Yan M."/>
            <person name="Wang P."/>
            <person name="Xu J."/>
            <person name="Bruns T."/>
            <person name="Baldrian P."/>
            <person name="Vilgalys R."/>
            <person name="Henrissat B."/>
            <person name="Grigoriev I.V."/>
            <person name="Hibbett D."/>
            <person name="Nagy L.G."/>
            <person name="Martin F.M."/>
        </authorList>
    </citation>
    <scope>NUCLEOTIDE SEQUENCE</scope>
    <source>
        <strain evidence="1">P2</strain>
    </source>
</reference>
<sequence>MHLPEELLDEIFSHLPSDDRRSLENCSLVSKSWLQPSRRHLFARVFVESTTYQSWLDNISPTNTGLLHHVRSLTYYRIGGDEATDSRCGVYALRDYLPSFFQLQRLILCLTNIEPTICDHLEWFSAFQHTLSSLLLARVSVTWSAFVALVGYFPNLRDLDIFEASFQVDGRPIPPLPRALRGKLSMISRRVMEFPIDRFVGLKLEYEELGMHGTYETSLVTAVEGTLKRLKIDRFYAESTPSLSRCSELRQLEIDTAFPQEQEQILISSIASTNFRKLVFSRLQPNFLKNPCWMPFDDMICELVDRLQVSGYEHTLELELQADSVELGGEDFLPKFKEKGLVRIIEVSSGRV</sequence>
<reference evidence="1" key="2">
    <citation type="journal article" date="2020" name="Nat. Commun.">
        <title>Large-scale genome sequencing of mycorrhizal fungi provides insights into the early evolution of symbiotic traits.</title>
        <authorList>
            <person name="Miyauchi S."/>
            <person name="Kiss E."/>
            <person name="Kuo A."/>
            <person name="Drula E."/>
            <person name="Kohler A."/>
            <person name="Sanchez-Garcia M."/>
            <person name="Morin E."/>
            <person name="Andreopoulos B."/>
            <person name="Barry K.W."/>
            <person name="Bonito G."/>
            <person name="Buee M."/>
            <person name="Carver A."/>
            <person name="Chen C."/>
            <person name="Cichocki N."/>
            <person name="Clum A."/>
            <person name="Culley D."/>
            <person name="Crous P.W."/>
            <person name="Fauchery L."/>
            <person name="Girlanda M."/>
            <person name="Hayes R.D."/>
            <person name="Keri Z."/>
            <person name="LaButti K."/>
            <person name="Lipzen A."/>
            <person name="Lombard V."/>
            <person name="Magnuson J."/>
            <person name="Maillard F."/>
            <person name="Murat C."/>
            <person name="Nolan M."/>
            <person name="Ohm R.A."/>
            <person name="Pangilinan J."/>
            <person name="Pereira M.F."/>
            <person name="Perotto S."/>
            <person name="Peter M."/>
            <person name="Pfister S."/>
            <person name="Riley R."/>
            <person name="Sitrit Y."/>
            <person name="Stielow J.B."/>
            <person name="Szollosi G."/>
            <person name="Zifcakova L."/>
            <person name="Stursova M."/>
            <person name="Spatafora J.W."/>
            <person name="Tedersoo L."/>
            <person name="Vaario L.M."/>
            <person name="Yamada A."/>
            <person name="Yan M."/>
            <person name="Wang P."/>
            <person name="Xu J."/>
            <person name="Bruns T."/>
            <person name="Baldrian P."/>
            <person name="Vilgalys R."/>
            <person name="Dunand C."/>
            <person name="Henrissat B."/>
            <person name="Grigoriev I.V."/>
            <person name="Hibbett D."/>
            <person name="Nagy L.G."/>
            <person name="Martin F.M."/>
        </authorList>
    </citation>
    <scope>NUCLEOTIDE SEQUENCE</scope>
    <source>
        <strain evidence="1">P2</strain>
    </source>
</reference>
<evidence type="ECO:0000313" key="1">
    <source>
        <dbReference type="EMBL" id="KAF9645177.1"/>
    </source>
</evidence>
<name>A0ACB6Z6I7_THEGA</name>
<dbReference type="Proteomes" id="UP000886501">
    <property type="component" value="Unassembled WGS sequence"/>
</dbReference>
<dbReference type="EMBL" id="MU118100">
    <property type="protein sequence ID" value="KAF9645177.1"/>
    <property type="molecule type" value="Genomic_DNA"/>
</dbReference>
<proteinExistence type="predicted"/>
<accession>A0ACB6Z6I7</accession>